<dbReference type="GO" id="GO:0006749">
    <property type="term" value="P:glutathione metabolic process"/>
    <property type="evidence" value="ECO:0007669"/>
    <property type="project" value="TreeGrafter"/>
</dbReference>
<dbReference type="Gene3D" id="1.20.1050.10">
    <property type="match status" value="1"/>
</dbReference>
<dbReference type="InterPro" id="IPR040079">
    <property type="entry name" value="Glutathione_S-Trfase"/>
</dbReference>
<dbReference type="EMBL" id="BMIF01000012">
    <property type="protein sequence ID" value="GGA76756.1"/>
    <property type="molecule type" value="Genomic_DNA"/>
</dbReference>
<dbReference type="GO" id="GO:0006559">
    <property type="term" value="P:L-phenylalanine catabolic process"/>
    <property type="evidence" value="ECO:0007669"/>
    <property type="project" value="TreeGrafter"/>
</dbReference>
<reference evidence="2" key="2">
    <citation type="submission" date="2020-09" db="EMBL/GenBank/DDBJ databases">
        <authorList>
            <person name="Sun Q."/>
            <person name="Zhou Y."/>
        </authorList>
    </citation>
    <scope>NUCLEOTIDE SEQUENCE</scope>
    <source>
        <strain evidence="2">CGMCC 1.15320</strain>
    </source>
</reference>
<organism evidence="2 3">
    <name type="scientific">Nitratireductor aestuarii</name>
    <dbReference type="NCBI Taxonomy" id="1735103"/>
    <lineage>
        <taxon>Bacteria</taxon>
        <taxon>Pseudomonadati</taxon>
        <taxon>Pseudomonadota</taxon>
        <taxon>Alphaproteobacteria</taxon>
        <taxon>Hyphomicrobiales</taxon>
        <taxon>Phyllobacteriaceae</taxon>
        <taxon>Nitratireductor</taxon>
    </lineage>
</organism>
<dbReference type="Gene3D" id="3.40.30.10">
    <property type="entry name" value="Glutaredoxin"/>
    <property type="match status" value="1"/>
</dbReference>
<protein>
    <submittedName>
        <fullName evidence="2">Glutathione S-transferase</fullName>
    </submittedName>
</protein>
<dbReference type="Proteomes" id="UP000636264">
    <property type="component" value="Unassembled WGS sequence"/>
</dbReference>
<dbReference type="SUPFAM" id="SSF47616">
    <property type="entry name" value="GST C-terminal domain-like"/>
    <property type="match status" value="1"/>
</dbReference>
<dbReference type="InterPro" id="IPR036249">
    <property type="entry name" value="Thioredoxin-like_sf"/>
</dbReference>
<dbReference type="PANTHER" id="PTHR42673">
    <property type="entry name" value="MALEYLACETOACETATE ISOMERASE"/>
    <property type="match status" value="1"/>
</dbReference>
<feature type="domain" description="GST N-terminal" evidence="1">
    <location>
        <begin position="8"/>
        <end position="84"/>
    </location>
</feature>
<comment type="caution">
    <text evidence="2">The sequence shown here is derived from an EMBL/GenBank/DDBJ whole genome shotgun (WGS) entry which is preliminary data.</text>
</comment>
<dbReference type="GO" id="GO:0016034">
    <property type="term" value="F:maleylacetoacetate isomerase activity"/>
    <property type="evidence" value="ECO:0007669"/>
    <property type="project" value="TreeGrafter"/>
</dbReference>
<dbReference type="SFLD" id="SFLDS00019">
    <property type="entry name" value="Glutathione_Transferase_(cytos"/>
    <property type="match status" value="1"/>
</dbReference>
<dbReference type="Pfam" id="PF22041">
    <property type="entry name" value="GST_C_7"/>
    <property type="match status" value="1"/>
</dbReference>
<evidence type="ECO:0000313" key="2">
    <source>
        <dbReference type="EMBL" id="GGA76756.1"/>
    </source>
</evidence>
<gene>
    <name evidence="2" type="primary">ligE</name>
    <name evidence="2" type="ORF">GCM10011385_33520</name>
</gene>
<dbReference type="SFLD" id="SFLDG00358">
    <property type="entry name" value="Main_(cytGST)"/>
    <property type="match status" value="1"/>
</dbReference>
<dbReference type="InterPro" id="IPR054416">
    <property type="entry name" value="GST_UstS-like_C"/>
</dbReference>
<dbReference type="GO" id="GO:0004364">
    <property type="term" value="F:glutathione transferase activity"/>
    <property type="evidence" value="ECO:0007669"/>
    <property type="project" value="TreeGrafter"/>
</dbReference>
<dbReference type="InterPro" id="IPR004045">
    <property type="entry name" value="Glutathione_S-Trfase_N"/>
</dbReference>
<keyword evidence="3" id="KW-1185">Reference proteome</keyword>
<reference evidence="2" key="1">
    <citation type="journal article" date="2014" name="Int. J. Syst. Evol. Microbiol.">
        <title>Complete genome sequence of Corynebacterium casei LMG S-19264T (=DSM 44701T), isolated from a smear-ripened cheese.</title>
        <authorList>
            <consortium name="US DOE Joint Genome Institute (JGI-PGF)"/>
            <person name="Walter F."/>
            <person name="Albersmeier A."/>
            <person name="Kalinowski J."/>
            <person name="Ruckert C."/>
        </authorList>
    </citation>
    <scope>NUCLEOTIDE SEQUENCE</scope>
    <source>
        <strain evidence="2">CGMCC 1.15320</strain>
    </source>
</reference>
<dbReference type="AlphaFoldDB" id="A0A916RYE4"/>
<evidence type="ECO:0000313" key="3">
    <source>
        <dbReference type="Proteomes" id="UP000636264"/>
    </source>
</evidence>
<evidence type="ECO:0000259" key="1">
    <source>
        <dbReference type="PROSITE" id="PS50404"/>
    </source>
</evidence>
<sequence length="232" mass="26262">MTIVLYELVGAEETTRFSPFCWRARLALEHKGLAFETVPIRFSDKALLTFSGQDKVPVIKDGDKVVSDSWEIANYLEDTYPDRPTLFPDGDGRSLTRFVTNWVDTALHPILAPLLTPITLERIAECDRAYFRESREQRLGKRLEELSPGEELVVRNLRTALAPLNWTLSASPFLAGDAPGYADIALMGSLMWVRSLSAIRYLTPDDPAYAWREGFLRRLGADSARLFGYDWS</sequence>
<dbReference type="InterPro" id="IPR036282">
    <property type="entry name" value="Glutathione-S-Trfase_C_sf"/>
</dbReference>
<dbReference type="PANTHER" id="PTHR42673:SF4">
    <property type="entry name" value="MALEYLACETOACETATE ISOMERASE"/>
    <property type="match status" value="1"/>
</dbReference>
<name>A0A916RYE4_9HYPH</name>
<dbReference type="Pfam" id="PF13417">
    <property type="entry name" value="GST_N_3"/>
    <property type="match status" value="1"/>
</dbReference>
<dbReference type="SUPFAM" id="SSF52833">
    <property type="entry name" value="Thioredoxin-like"/>
    <property type="match status" value="1"/>
</dbReference>
<dbReference type="PROSITE" id="PS50404">
    <property type="entry name" value="GST_NTER"/>
    <property type="match status" value="1"/>
</dbReference>
<accession>A0A916RYE4</accession>
<dbReference type="RefSeq" id="WP_188722250.1">
    <property type="nucleotide sequence ID" value="NZ_BMIF01000012.1"/>
</dbReference>
<proteinExistence type="predicted"/>